<proteinExistence type="predicted"/>
<evidence type="ECO:0000313" key="2">
    <source>
        <dbReference type="Proteomes" id="UP000464754"/>
    </source>
</evidence>
<gene>
    <name evidence="1" type="ORF">Aargi30884_12490</name>
</gene>
<dbReference type="Proteomes" id="UP000464754">
    <property type="component" value="Chromosome"/>
</dbReference>
<evidence type="ECO:0000313" key="1">
    <source>
        <dbReference type="EMBL" id="BBK22346.1"/>
    </source>
</evidence>
<dbReference type="InterPro" id="IPR025648">
    <property type="entry name" value="DUF4358"/>
</dbReference>
<dbReference type="AlphaFoldDB" id="A0A6N4TGL9"/>
<name>A0A6N4TGL9_9FIRM</name>
<protein>
    <recommendedName>
        <fullName evidence="3">DUF4358 domain-containing protein</fullName>
    </recommendedName>
</protein>
<reference evidence="2" key="1">
    <citation type="submission" date="2019-05" db="EMBL/GenBank/DDBJ databases">
        <title>Complete genome sequencing of Absiella argi strain JCM 30884.</title>
        <authorList>
            <person name="Sakamoto M."/>
            <person name="Murakami T."/>
            <person name="Mori H."/>
        </authorList>
    </citation>
    <scope>NUCLEOTIDE SEQUENCE [LARGE SCALE GENOMIC DNA]</scope>
    <source>
        <strain evidence="2">JCM 30884</strain>
    </source>
</reference>
<keyword evidence="2" id="KW-1185">Reference proteome</keyword>
<organism evidence="1 2">
    <name type="scientific">Amedibacterium intestinale</name>
    <dbReference type="NCBI Taxonomy" id="2583452"/>
    <lineage>
        <taxon>Bacteria</taxon>
        <taxon>Bacillati</taxon>
        <taxon>Bacillota</taxon>
        <taxon>Erysipelotrichia</taxon>
        <taxon>Erysipelotrichales</taxon>
        <taxon>Erysipelotrichaceae</taxon>
        <taxon>Amedibacterium</taxon>
    </lineage>
</organism>
<dbReference type="Pfam" id="PF14270">
    <property type="entry name" value="DUF4358"/>
    <property type="match status" value="1"/>
</dbReference>
<dbReference type="EMBL" id="AP019695">
    <property type="protein sequence ID" value="BBK22346.1"/>
    <property type="molecule type" value="Genomic_DNA"/>
</dbReference>
<sequence length="160" mass="18580">MLKKWFCCMFAFLCLFGCDKMGSFEKGNLNVEKVIYNINKQITDKTLEMELLNEIPWEDTKIEEEYGFVVAHAKKSYVFSSVVKPQLGEIAFFQADDTVLDEVKNAISYRKENILNTWKNTIPGLEKRINASWEGKIGQYYCFVLGTDTEKVVNYLRSLK</sequence>
<evidence type="ECO:0008006" key="3">
    <source>
        <dbReference type="Google" id="ProtNLM"/>
    </source>
</evidence>
<dbReference type="KEGG" id="aarg:Aargi30884_12490"/>
<accession>A0A6N4TGL9</accession>
<dbReference type="RefSeq" id="WP_115715487.1">
    <property type="nucleotide sequence ID" value="NZ_AP019695.1"/>
</dbReference>